<evidence type="ECO:0000313" key="3">
    <source>
        <dbReference type="Proteomes" id="UP001201812"/>
    </source>
</evidence>
<name>A0AAD4MHJ0_9BILA</name>
<organism evidence="2 3">
    <name type="scientific">Ditylenchus destructor</name>
    <dbReference type="NCBI Taxonomy" id="166010"/>
    <lineage>
        <taxon>Eukaryota</taxon>
        <taxon>Metazoa</taxon>
        <taxon>Ecdysozoa</taxon>
        <taxon>Nematoda</taxon>
        <taxon>Chromadorea</taxon>
        <taxon>Rhabditida</taxon>
        <taxon>Tylenchina</taxon>
        <taxon>Tylenchomorpha</taxon>
        <taxon>Sphaerularioidea</taxon>
        <taxon>Anguinidae</taxon>
        <taxon>Anguininae</taxon>
        <taxon>Ditylenchus</taxon>
    </lineage>
</organism>
<dbReference type="AlphaFoldDB" id="A0AAD4MHJ0"/>
<feature type="compositionally biased region" description="Basic and acidic residues" evidence="1">
    <location>
        <begin position="128"/>
        <end position="145"/>
    </location>
</feature>
<gene>
    <name evidence="2" type="ORF">DdX_22428</name>
</gene>
<protein>
    <submittedName>
        <fullName evidence="2">Uncharacterized protein</fullName>
    </submittedName>
</protein>
<dbReference type="EMBL" id="JAKKPZ010001170">
    <property type="protein sequence ID" value="KAI1690539.1"/>
    <property type="molecule type" value="Genomic_DNA"/>
</dbReference>
<feature type="region of interest" description="Disordered" evidence="1">
    <location>
        <begin position="115"/>
        <end position="183"/>
    </location>
</feature>
<keyword evidence="3" id="KW-1185">Reference proteome</keyword>
<evidence type="ECO:0000256" key="1">
    <source>
        <dbReference type="SAM" id="MobiDB-lite"/>
    </source>
</evidence>
<proteinExistence type="predicted"/>
<reference evidence="2" key="1">
    <citation type="submission" date="2022-01" db="EMBL/GenBank/DDBJ databases">
        <title>Genome Sequence Resource for Two Populations of Ditylenchus destructor, the Migratory Endoparasitic Phytonematode.</title>
        <authorList>
            <person name="Zhang H."/>
            <person name="Lin R."/>
            <person name="Xie B."/>
        </authorList>
    </citation>
    <scope>NUCLEOTIDE SEQUENCE</scope>
    <source>
        <strain evidence="2">BazhouSP</strain>
    </source>
</reference>
<dbReference type="Proteomes" id="UP001201812">
    <property type="component" value="Unassembled WGS sequence"/>
</dbReference>
<accession>A0AAD4MHJ0</accession>
<sequence length="183" mass="19981">MDPERPDLTNLTSEQKKEFSKQMRPFITKIGDTWENVTATKKPMEHDFKIVCSQYLEKGVDTKRPPKKNYGTLCAIGYERKSSEEETVTITTTYTLQFKCLYAIDQELVTTKSEGGKTKLVKYGGGNESDKEDPATKEPSKKDAAKNASGPVKKASLQTAAAKAPNKGGAKAAPKKGPGNESG</sequence>
<comment type="caution">
    <text evidence="2">The sequence shown here is derived from an EMBL/GenBank/DDBJ whole genome shotgun (WGS) entry which is preliminary data.</text>
</comment>
<evidence type="ECO:0000313" key="2">
    <source>
        <dbReference type="EMBL" id="KAI1690539.1"/>
    </source>
</evidence>
<feature type="compositionally biased region" description="Low complexity" evidence="1">
    <location>
        <begin position="160"/>
        <end position="183"/>
    </location>
</feature>